<name>A0AAE7RVF1_9CAUD</name>
<dbReference type="RefSeq" id="YP_010359726.1">
    <property type="nucleotide sequence ID" value="NC_062776.1"/>
</dbReference>
<dbReference type="KEGG" id="vg:75691248"/>
<sequence length="242" mass="28546">MLGKLYKINNNETGFSYVLKREANIILNEIDKNNPTFHYKKEYFDNILNICKAIDKIKPESDDEMKDIIDTINKLYTTGLLSPLTLKDNEFEQIGNFNYRNNIRYPLILKNTEDNKIINNNAYKAKIYNIYNHNLGAKVFNYEPDIYYNPVIFINKGGVITGEYIAICEIRKEVVDKHNYTIQSIVNIPCSLILDNGDRIITVDHREPKLKVLKDFYEVYFKFDKTVHDRKYDIRKYAKMLA</sequence>
<accession>A0AAE7RVF1</accession>
<dbReference type="GeneID" id="75691248"/>
<evidence type="ECO:0000313" key="1">
    <source>
        <dbReference type="EMBL" id="QWM90154.1"/>
    </source>
</evidence>
<reference evidence="1 2" key="1">
    <citation type="submission" date="2021-04" db="EMBL/GenBank/DDBJ databases">
        <authorList>
            <person name="Shkoporov A.N."/>
            <person name="Stockdale S.R."/>
            <person name="Guerin E."/>
            <person name="Ross R.P."/>
            <person name="Hill C."/>
        </authorList>
    </citation>
    <scope>NUCLEOTIDE SEQUENCE [LARGE SCALE GENOMIC DNA]</scope>
    <source>
        <strain evidence="2">cr9_1</strain>
    </source>
</reference>
<dbReference type="Proteomes" id="UP000827813">
    <property type="component" value="Segment"/>
</dbReference>
<keyword evidence="2" id="KW-1185">Reference proteome</keyword>
<gene>
    <name evidence="1" type="primary">gp_23087</name>
</gene>
<dbReference type="EMBL" id="MZ130486">
    <property type="protein sequence ID" value="QWM90154.1"/>
    <property type="molecule type" value="Genomic_DNA"/>
</dbReference>
<organism evidence="1 2">
    <name type="scientific">uncultured phage cr9_1</name>
    <dbReference type="NCBI Taxonomy" id="2986400"/>
    <lineage>
        <taxon>Viruses</taxon>
        <taxon>Duplodnaviria</taxon>
        <taxon>Heunggongvirae</taxon>
        <taxon>Uroviricota</taxon>
        <taxon>Caudoviricetes</taxon>
        <taxon>Crassvirales</taxon>
        <taxon>Intestiviridae</taxon>
        <taxon>Crudevirinae</taxon>
        <taxon>Dabirmavirus</taxon>
        <taxon>Dabirmavirus hominis</taxon>
    </lineage>
</organism>
<proteinExistence type="predicted"/>
<evidence type="ECO:0000313" key="2">
    <source>
        <dbReference type="Proteomes" id="UP000827813"/>
    </source>
</evidence>
<protein>
    <submittedName>
        <fullName evidence="1">Uncharacterized protein</fullName>
    </submittedName>
</protein>